<dbReference type="PANTHER" id="PTHR47271:SF2">
    <property type="entry name" value="ARGININE DEIMINASE"/>
    <property type="match status" value="1"/>
</dbReference>
<dbReference type="Gene3D" id="3.75.10.10">
    <property type="entry name" value="L-arginine/glycine Amidinotransferase, Chain A"/>
    <property type="match status" value="1"/>
</dbReference>
<proteinExistence type="inferred from homology"/>
<dbReference type="GO" id="GO:0019546">
    <property type="term" value="P:L-arginine deiminase pathway"/>
    <property type="evidence" value="ECO:0007669"/>
    <property type="project" value="TreeGrafter"/>
</dbReference>
<dbReference type="AlphaFoldDB" id="A0A1F5JCX0"/>
<evidence type="ECO:0000256" key="2">
    <source>
        <dbReference type="ARBA" id="ARBA00022801"/>
    </source>
</evidence>
<comment type="caution">
    <text evidence="3">The sequence shown here is derived from an EMBL/GenBank/DDBJ whole genome shotgun (WGS) entry which is preliminary data.</text>
</comment>
<evidence type="ECO:0008006" key="5">
    <source>
        <dbReference type="Google" id="ProtNLM"/>
    </source>
</evidence>
<evidence type="ECO:0000256" key="1">
    <source>
        <dbReference type="ARBA" id="ARBA00010206"/>
    </source>
</evidence>
<dbReference type="Pfam" id="PF02274">
    <property type="entry name" value="ADI"/>
    <property type="match status" value="1"/>
</dbReference>
<reference evidence="3 4" key="1">
    <citation type="journal article" date="2016" name="Nat. Commun.">
        <title>Thousands of microbial genomes shed light on interconnected biogeochemical processes in an aquifer system.</title>
        <authorList>
            <person name="Anantharaman K."/>
            <person name="Brown C.T."/>
            <person name="Hug L.A."/>
            <person name="Sharon I."/>
            <person name="Castelle C.J."/>
            <person name="Probst A.J."/>
            <person name="Thomas B.C."/>
            <person name="Singh A."/>
            <person name="Wilkins M.J."/>
            <person name="Karaoz U."/>
            <person name="Brodie E.L."/>
            <person name="Williams K.H."/>
            <person name="Hubbard S.S."/>
            <person name="Banfield J.F."/>
        </authorList>
    </citation>
    <scope>NUCLEOTIDE SEQUENCE [LARGE SCALE GENOMIC DNA]</scope>
</reference>
<evidence type="ECO:0000313" key="3">
    <source>
        <dbReference type="EMBL" id="OGE26408.1"/>
    </source>
</evidence>
<comment type="similarity">
    <text evidence="1">Belongs to the arginine deiminase family.</text>
</comment>
<name>A0A1F5JCX0_9BACT</name>
<dbReference type="PRINTS" id="PR01466">
    <property type="entry name" value="ARGDEIMINASE"/>
</dbReference>
<gene>
    <name evidence="3" type="ORF">A3C26_01605</name>
</gene>
<organism evidence="3 4">
    <name type="scientific">Candidatus Daviesbacteria bacterium RIFCSPHIGHO2_02_FULL_39_12</name>
    <dbReference type="NCBI Taxonomy" id="1797770"/>
    <lineage>
        <taxon>Bacteria</taxon>
        <taxon>Candidatus Daviesiibacteriota</taxon>
    </lineage>
</organism>
<dbReference type="SUPFAM" id="SSF55909">
    <property type="entry name" value="Pentein"/>
    <property type="match status" value="1"/>
</dbReference>
<dbReference type="Proteomes" id="UP000177042">
    <property type="component" value="Unassembled WGS sequence"/>
</dbReference>
<dbReference type="PANTHER" id="PTHR47271">
    <property type="entry name" value="ARGININE DEIMINASE"/>
    <property type="match status" value="1"/>
</dbReference>
<dbReference type="EMBL" id="MFCX01000011">
    <property type="protein sequence ID" value="OGE26408.1"/>
    <property type="molecule type" value="Genomic_DNA"/>
</dbReference>
<sequence length="410" mass="45648">MAVEVKTRPILRVLEGSRVSVFDETDPLKRVAVWGPPSIEAVLGQLLPPDKSLFHNNFDVFKGRKEFEGMVDILKAAEVEVLEARGKVAAALPFVKGMPSTLSALSERLKVSARVLEGRYGRRCQYTEEIDDILASEVKVLGEEGAIKLNYLTALGKPYPMANLIYGRDQTNVLGETMIFSRLRHGIRRPEVAFFRVMYQDVLDRQDVHAVRNGGYFEGGDGIMFDHAAFVGVGIRSSMNGAFGIFTAIEPVLKKRGFDFFAVVEENQERLSGSINGGGIEMDDMHLDTFWMPIGPKKVLTCLESAGRRVVRRVWRDGAGFLRVSRETSFISLMAQRGIEIYDIPVEEQRNYATNYLLLGKNQVLVPLSENYQTRSILQRAGLVIIPADIKELVGGYGAVHCMTAALERG</sequence>
<evidence type="ECO:0000313" key="4">
    <source>
        <dbReference type="Proteomes" id="UP000177042"/>
    </source>
</evidence>
<dbReference type="InterPro" id="IPR003876">
    <property type="entry name" value="Arg_deiminase"/>
</dbReference>
<accession>A0A1F5JCX0</accession>
<dbReference type="GO" id="GO:0016990">
    <property type="term" value="F:arginine deiminase activity"/>
    <property type="evidence" value="ECO:0007669"/>
    <property type="project" value="InterPro"/>
</dbReference>
<protein>
    <recommendedName>
        <fullName evidence="5">Arginine deiminase</fullName>
    </recommendedName>
</protein>
<keyword evidence="2" id="KW-0378">Hydrolase</keyword>